<keyword evidence="2" id="KW-0813">Transport</keyword>
<dbReference type="Gene3D" id="1.10.287.70">
    <property type="match status" value="1"/>
</dbReference>
<dbReference type="EMBL" id="CP081294">
    <property type="protein sequence ID" value="QZD96306.1"/>
    <property type="molecule type" value="Genomic_DNA"/>
</dbReference>
<dbReference type="RefSeq" id="WP_221432030.1">
    <property type="nucleotide sequence ID" value="NZ_CP081294.1"/>
</dbReference>
<protein>
    <submittedName>
        <fullName evidence="13">Ion transporter</fullName>
    </submittedName>
</protein>
<feature type="transmembrane region" description="Helical" evidence="11">
    <location>
        <begin position="154"/>
        <end position="177"/>
    </location>
</feature>
<evidence type="ECO:0000256" key="11">
    <source>
        <dbReference type="SAM" id="Phobius"/>
    </source>
</evidence>
<evidence type="ECO:0000256" key="7">
    <source>
        <dbReference type="ARBA" id="ARBA00022989"/>
    </source>
</evidence>
<accession>A0ABX9A4V6</accession>
<evidence type="ECO:0000256" key="2">
    <source>
        <dbReference type="ARBA" id="ARBA00022448"/>
    </source>
</evidence>
<keyword evidence="7 11" id="KW-1133">Transmembrane helix</keyword>
<dbReference type="PRINTS" id="PR00169">
    <property type="entry name" value="KCHANNEL"/>
</dbReference>
<evidence type="ECO:0000256" key="4">
    <source>
        <dbReference type="ARBA" id="ARBA00022692"/>
    </source>
</evidence>
<reference evidence="13 14" key="1">
    <citation type="submission" date="2021-08" db="EMBL/GenBank/DDBJ databases">
        <title>Comparative Genomics Analysis of the Genus Qipengyuania Reveals Extensive Genetic Diversity and Metabolic Versatility, Including the Description of Fifteen Novel Species.</title>
        <authorList>
            <person name="Liu Y."/>
        </authorList>
    </citation>
    <scope>NUCLEOTIDE SEQUENCE [LARGE SCALE GENOMIC DNA]</scope>
    <source>
        <strain evidence="13 14">1NDH1</strain>
    </source>
</reference>
<feature type="transmembrane region" description="Helical" evidence="11">
    <location>
        <begin position="55"/>
        <end position="76"/>
    </location>
</feature>
<keyword evidence="4 11" id="KW-0812">Transmembrane</keyword>
<evidence type="ECO:0000256" key="5">
    <source>
        <dbReference type="ARBA" id="ARBA00022826"/>
    </source>
</evidence>
<keyword evidence="9 11" id="KW-0472">Membrane</keyword>
<dbReference type="PANTHER" id="PTHR11537">
    <property type="entry name" value="VOLTAGE-GATED POTASSIUM CHANNEL"/>
    <property type="match status" value="1"/>
</dbReference>
<feature type="transmembrane region" description="Helical" evidence="11">
    <location>
        <begin position="21"/>
        <end position="43"/>
    </location>
</feature>
<dbReference type="Pfam" id="PF00520">
    <property type="entry name" value="Ion_trans"/>
    <property type="match status" value="1"/>
</dbReference>
<organism evidence="13 14">
    <name type="scientific">Qipengyuania gelatinilytica</name>
    <dbReference type="NCBI Taxonomy" id="2867231"/>
    <lineage>
        <taxon>Bacteria</taxon>
        <taxon>Pseudomonadati</taxon>
        <taxon>Pseudomonadota</taxon>
        <taxon>Alphaproteobacteria</taxon>
        <taxon>Sphingomonadales</taxon>
        <taxon>Erythrobacteraceae</taxon>
        <taxon>Qipengyuania</taxon>
    </lineage>
</organism>
<evidence type="ECO:0000256" key="1">
    <source>
        <dbReference type="ARBA" id="ARBA00004141"/>
    </source>
</evidence>
<evidence type="ECO:0000313" key="14">
    <source>
        <dbReference type="Proteomes" id="UP000824321"/>
    </source>
</evidence>
<evidence type="ECO:0000256" key="3">
    <source>
        <dbReference type="ARBA" id="ARBA00022538"/>
    </source>
</evidence>
<comment type="subcellular location">
    <subcellularLocation>
        <location evidence="1">Membrane</location>
        <topology evidence="1">Multi-pass membrane protein</topology>
    </subcellularLocation>
</comment>
<evidence type="ECO:0000256" key="6">
    <source>
        <dbReference type="ARBA" id="ARBA00022958"/>
    </source>
</evidence>
<keyword evidence="10" id="KW-0407">Ion channel</keyword>
<feature type="transmembrane region" description="Helical" evidence="11">
    <location>
        <begin position="97"/>
        <end position="120"/>
    </location>
</feature>
<dbReference type="InterPro" id="IPR028325">
    <property type="entry name" value="VG_K_chnl"/>
</dbReference>
<evidence type="ECO:0000313" key="13">
    <source>
        <dbReference type="EMBL" id="QZD96306.1"/>
    </source>
</evidence>
<dbReference type="PANTHER" id="PTHR11537:SF254">
    <property type="entry name" value="POTASSIUM VOLTAGE-GATED CHANNEL PROTEIN SHAB"/>
    <property type="match status" value="1"/>
</dbReference>
<feature type="transmembrane region" description="Helical" evidence="11">
    <location>
        <begin position="217"/>
        <end position="241"/>
    </location>
</feature>
<name>A0ABX9A4V6_9SPHN</name>
<gene>
    <name evidence="13" type="ORF">K3136_06380</name>
</gene>
<keyword evidence="6" id="KW-0630">Potassium</keyword>
<feature type="domain" description="Ion transport" evidence="12">
    <location>
        <begin position="27"/>
        <end position="248"/>
    </location>
</feature>
<evidence type="ECO:0000256" key="9">
    <source>
        <dbReference type="ARBA" id="ARBA00023136"/>
    </source>
</evidence>
<keyword evidence="14" id="KW-1185">Reference proteome</keyword>
<evidence type="ECO:0000259" key="12">
    <source>
        <dbReference type="Pfam" id="PF00520"/>
    </source>
</evidence>
<keyword evidence="3" id="KW-0633">Potassium transport</keyword>
<dbReference type="InterPro" id="IPR005821">
    <property type="entry name" value="Ion_trans_dom"/>
</dbReference>
<dbReference type="SUPFAM" id="SSF81324">
    <property type="entry name" value="Voltage-gated potassium channels"/>
    <property type="match status" value="1"/>
</dbReference>
<keyword evidence="8" id="KW-0406">Ion transport</keyword>
<proteinExistence type="predicted"/>
<evidence type="ECO:0000256" key="10">
    <source>
        <dbReference type="ARBA" id="ARBA00023303"/>
    </source>
</evidence>
<sequence>MKLREYLHHQITIGSWPDGKLTGMNVLLIWVILAAVVLGVISTEPTILREYRQEILLAEIAFGAFFLIEYLARVYAAPEMPGEGSDWAKRWRFIRSPIGLVDLAVVIVSLAPFFIANAAVLRLLRLLRVFALAKLGHFSAAMREILGALRERSYDLLVCAALAFSLLLVGASGLYWLEGHLQPDNFGSIPRALWWAVITLTTVGYGDAYPVTVAGKMVGALVAVGGVLLVALPTGIFAAAFSDAMQRRREALAKALAEIEEIG</sequence>
<dbReference type="Proteomes" id="UP000824321">
    <property type="component" value="Chromosome"/>
</dbReference>
<keyword evidence="5" id="KW-0631">Potassium channel</keyword>
<evidence type="ECO:0000256" key="8">
    <source>
        <dbReference type="ARBA" id="ARBA00023065"/>
    </source>
</evidence>